<evidence type="ECO:0000313" key="1">
    <source>
        <dbReference type="EMBL" id="SJZ30370.1"/>
    </source>
</evidence>
<sequence>MGMYFNTAQTMLMAQVVNSHFANDVNGGDIAHWRNNRADLQNHTLPQIADMHGAHGADYPLGSDPGGAIRRRWRSWLTKLEQSNNPNTGNRIGKDIRDYIHDGLANANCLEIVFAVVPAAAVSVDAPVDYPLATPAGSVGRLITIHTLEIDDPKW</sequence>
<reference evidence="2" key="1">
    <citation type="submission" date="2017-02" db="EMBL/GenBank/DDBJ databases">
        <authorList>
            <person name="Varghese N."/>
            <person name="Submissions S."/>
        </authorList>
    </citation>
    <scope>NUCLEOTIDE SEQUENCE [LARGE SCALE GENOMIC DNA]</scope>
    <source>
        <strain evidence="2">ATCC 27094</strain>
    </source>
</reference>
<organism evidence="1 2">
    <name type="scientific">Enhydrobacter aerosaccus</name>
    <dbReference type="NCBI Taxonomy" id="225324"/>
    <lineage>
        <taxon>Bacteria</taxon>
        <taxon>Pseudomonadati</taxon>
        <taxon>Pseudomonadota</taxon>
        <taxon>Alphaproteobacteria</taxon>
        <taxon>Hyphomicrobiales</taxon>
        <taxon>Enhydrobacter</taxon>
    </lineage>
</organism>
<gene>
    <name evidence="1" type="ORF">SAMN02745126_00004</name>
</gene>
<keyword evidence="2" id="KW-1185">Reference proteome</keyword>
<proteinExistence type="predicted"/>
<dbReference type="Proteomes" id="UP000190092">
    <property type="component" value="Unassembled WGS sequence"/>
</dbReference>
<dbReference type="RefSeq" id="WP_139373670.1">
    <property type="nucleotide sequence ID" value="NZ_FUWJ01000001.1"/>
</dbReference>
<dbReference type="EMBL" id="FUWJ01000001">
    <property type="protein sequence ID" value="SJZ30370.1"/>
    <property type="molecule type" value="Genomic_DNA"/>
</dbReference>
<protein>
    <submittedName>
        <fullName evidence="1">Uncharacterized protein</fullName>
    </submittedName>
</protein>
<name>A0A1T4JJL7_9HYPH</name>
<dbReference type="AlphaFoldDB" id="A0A1T4JJL7"/>
<dbReference type="STRING" id="225324.SAMN02745126_00004"/>
<evidence type="ECO:0000313" key="2">
    <source>
        <dbReference type="Proteomes" id="UP000190092"/>
    </source>
</evidence>
<accession>A0A1T4JJL7</accession>